<dbReference type="InterPro" id="IPR011704">
    <property type="entry name" value="ATPase_dyneun-rel_AAA"/>
</dbReference>
<evidence type="ECO:0000313" key="3">
    <source>
        <dbReference type="Proteomes" id="UP001212823"/>
    </source>
</evidence>
<feature type="domain" description="ATPase dynein-related AAA" evidence="1">
    <location>
        <begin position="878"/>
        <end position="964"/>
    </location>
</feature>
<gene>
    <name evidence="2" type="ORF">PNE45_15230</name>
</gene>
<organism evidence="2 3">
    <name type="scientific">Agathobacter rectalis</name>
    <dbReference type="NCBI Taxonomy" id="39491"/>
    <lineage>
        <taxon>Bacteria</taxon>
        <taxon>Bacillati</taxon>
        <taxon>Bacillota</taxon>
        <taxon>Clostridia</taxon>
        <taxon>Lachnospirales</taxon>
        <taxon>Lachnospiraceae</taxon>
        <taxon>Agathobacter</taxon>
    </lineage>
</organism>
<dbReference type="InterPro" id="IPR052934">
    <property type="entry name" value="Methyl-DNA_Rec/Restrict_Enz"/>
</dbReference>
<reference evidence="2" key="1">
    <citation type="submission" date="2023-01" db="EMBL/GenBank/DDBJ databases">
        <title>Human gut microbiome strain richness.</title>
        <authorList>
            <person name="Chen-Liaw A."/>
        </authorList>
    </citation>
    <scope>NUCLEOTIDE SEQUENCE</scope>
    <source>
        <strain evidence="2">1001283st1_D2_1001283B150209_150212</strain>
    </source>
</reference>
<dbReference type="Gene3D" id="3.40.50.300">
    <property type="entry name" value="P-loop containing nucleotide triphosphate hydrolases"/>
    <property type="match status" value="2"/>
</dbReference>
<dbReference type="PANTHER" id="PTHR37291">
    <property type="entry name" value="5-METHYLCYTOSINE-SPECIFIC RESTRICTION ENZYME B"/>
    <property type="match status" value="1"/>
</dbReference>
<dbReference type="RefSeq" id="WP_306775931.1">
    <property type="nucleotide sequence ID" value="NZ_JADPAO010000047.1"/>
</dbReference>
<name>A0AAP3Q566_9FIRM</name>
<dbReference type="Pfam" id="PF07728">
    <property type="entry name" value="AAA_5"/>
    <property type="match status" value="1"/>
</dbReference>
<sequence length="1110" mass="126125">MKQTKVTEWIISGNPEQYNVVDAFHNLHRVDWAQKANMTAGDIVYIYVSGNVKAIKFKCRVNKADLDESDIDDREYDLSGQFDGTAGCYMELELLEEYVGDEYSREELMKHGFRSPQGPIRMPESVKQYLESISVFEHRYPVNTAVWIATALLSAESFDSNPVCSKKDMYFKQTAIIQRAQKLAESSVANARCSQWCCADNDNSSNNYLRGDSEENSSLRRLSLLDEFPEKTHPEGLNMADELTMNGNKMTMEELFYFVREQYPTIIGNDSKIDYIGVLDYLRDNTDVPYSKPDAPGLAAEEVSRLLEVKKKGQNAIAELKKMAEAFAVRFKLEKCMSMSWLDGSNTKTRRYLWAPLKYGKYADNPVSVSVFVEKRNSDTCYRVSLEIKNDGDDKDIMKQYHSHLDIPLNVAAGLVYVSVSGSNEWGTPDILNKTQDEIKQEVESGKLKKVQICKYIDRKPDETNAYYHTEITKAIAAILPYYDHVLGIEKIEYYPSLAEYDPGITAEEYERILGDENIVKSAWLDTLHYLYLMGGIGTCKQIANKYGNGAAHYNTNAINVAKAVHKETNCPLCARDTGENQYWPVLFYGRDLADSADGVFSYKMREPLMEAIKALEERGVFQEMKEANKEFDKNLILYGPPGTGKTYNSATYAVAICDGKSVDELTDYDAVMKRYNELKKAGRIAFTTFHQSYGYEEFIEGIKPIIDENKQDIGYTIEPGVFKEFCENARSIVRTKNGDSIDAGARIWKLTIMNGDMNQVKQECFEENNVRMGFDMDSDEARSFVEDVKLGDIILSFKTRKTIDGIAIVIDEAVELQDKSMYKTARAVKWLAKNIDEDITDINNGKLLHRMTFAKVPNMNVKDVIKLAEKVNPGLESTVIEENTEPHVFIIDEINRGNISKIFGELITLIESTKRAGMSESASAILPYSGDEFSVPSNVYILGTMNTADRSIALMDTALRRRFQFIEMMPDSDVLRKIHADKVEDLDVAAMLDKINERITFLYDREHTIGHAFFTGLKDDASLSKLQSIFEKSVIPLLQEYFYEDYQKIQLVLGDNAKSDDNLKFILDEKVVAKNIFKGNVEDVIDLPEKRYSINKVAFGNINSYKEIL</sequence>
<dbReference type="InterPro" id="IPR027417">
    <property type="entry name" value="P-loop_NTPase"/>
</dbReference>
<dbReference type="SUPFAM" id="SSF52540">
    <property type="entry name" value="P-loop containing nucleoside triphosphate hydrolases"/>
    <property type="match status" value="1"/>
</dbReference>
<dbReference type="EMBL" id="JAQLYE010000050">
    <property type="protein sequence ID" value="MDB8019360.1"/>
    <property type="molecule type" value="Genomic_DNA"/>
</dbReference>
<dbReference type="PANTHER" id="PTHR37291:SF1">
    <property type="entry name" value="TYPE IV METHYL-DIRECTED RESTRICTION ENZYME ECOKMCRB SUBUNIT"/>
    <property type="match status" value="1"/>
</dbReference>
<proteinExistence type="predicted"/>
<protein>
    <submittedName>
        <fullName evidence="2">AAA family ATPase</fullName>
    </submittedName>
</protein>
<comment type="caution">
    <text evidence="2">The sequence shown here is derived from an EMBL/GenBank/DDBJ whole genome shotgun (WGS) entry which is preliminary data.</text>
</comment>
<dbReference type="GO" id="GO:0005524">
    <property type="term" value="F:ATP binding"/>
    <property type="evidence" value="ECO:0007669"/>
    <property type="project" value="InterPro"/>
</dbReference>
<dbReference type="GO" id="GO:0016887">
    <property type="term" value="F:ATP hydrolysis activity"/>
    <property type="evidence" value="ECO:0007669"/>
    <property type="project" value="InterPro"/>
</dbReference>
<accession>A0AAP3Q566</accession>
<dbReference type="Proteomes" id="UP001212823">
    <property type="component" value="Unassembled WGS sequence"/>
</dbReference>
<dbReference type="AlphaFoldDB" id="A0AAP3Q566"/>
<evidence type="ECO:0000313" key="2">
    <source>
        <dbReference type="EMBL" id="MDB8019360.1"/>
    </source>
</evidence>
<evidence type="ECO:0000259" key="1">
    <source>
        <dbReference type="Pfam" id="PF07728"/>
    </source>
</evidence>